<proteinExistence type="inferred from homology"/>
<evidence type="ECO:0000256" key="3">
    <source>
        <dbReference type="PIRSR" id="PIRSR603782-1"/>
    </source>
</evidence>
<name>A0A3S2VM54_9PROT</name>
<dbReference type="InterPro" id="IPR003782">
    <property type="entry name" value="SCO1/SenC"/>
</dbReference>
<dbReference type="RefSeq" id="WP_127767739.1">
    <property type="nucleotide sequence ID" value="NZ_SADE01000004.1"/>
</dbReference>
<protein>
    <submittedName>
        <fullName evidence="7">SCO family protein</fullName>
    </submittedName>
</protein>
<dbReference type="PANTHER" id="PTHR12151">
    <property type="entry name" value="ELECTRON TRANSPORT PROTIN SCO1/SENC FAMILY MEMBER"/>
    <property type="match status" value="1"/>
</dbReference>
<keyword evidence="5" id="KW-0732">Signal</keyword>
<evidence type="ECO:0000313" key="7">
    <source>
        <dbReference type="EMBL" id="RVU33709.1"/>
    </source>
</evidence>
<dbReference type="CDD" id="cd02968">
    <property type="entry name" value="SCO"/>
    <property type="match status" value="1"/>
</dbReference>
<comment type="caution">
    <text evidence="7">The sequence shown here is derived from an EMBL/GenBank/DDBJ whole genome shotgun (WGS) entry which is preliminary data.</text>
</comment>
<dbReference type="AlphaFoldDB" id="A0A3S2VM54"/>
<dbReference type="PROSITE" id="PS51352">
    <property type="entry name" value="THIOREDOXIN_2"/>
    <property type="match status" value="1"/>
</dbReference>
<feature type="chain" id="PRO_5018551791" evidence="5">
    <location>
        <begin position="28"/>
        <end position="206"/>
    </location>
</feature>
<dbReference type="SUPFAM" id="SSF52833">
    <property type="entry name" value="Thioredoxin-like"/>
    <property type="match status" value="1"/>
</dbReference>
<feature type="domain" description="Thioredoxin" evidence="6">
    <location>
        <begin position="41"/>
        <end position="190"/>
    </location>
</feature>
<feature type="binding site" evidence="3">
    <location>
        <position position="79"/>
    </location>
    <ligand>
        <name>Cu cation</name>
        <dbReference type="ChEBI" id="CHEBI:23378"/>
    </ligand>
</feature>
<dbReference type="OrthoDB" id="9790194at2"/>
<feature type="binding site" evidence="3">
    <location>
        <position position="83"/>
    </location>
    <ligand>
        <name>Cu cation</name>
        <dbReference type="ChEBI" id="CHEBI:23378"/>
    </ligand>
</feature>
<dbReference type="EMBL" id="SADE01000004">
    <property type="protein sequence ID" value="RVU33709.1"/>
    <property type="molecule type" value="Genomic_DNA"/>
</dbReference>
<dbReference type="InterPro" id="IPR036249">
    <property type="entry name" value="Thioredoxin-like_sf"/>
</dbReference>
<dbReference type="Gene3D" id="3.40.30.10">
    <property type="entry name" value="Glutaredoxin"/>
    <property type="match status" value="1"/>
</dbReference>
<keyword evidence="4" id="KW-1015">Disulfide bond</keyword>
<feature type="signal peptide" evidence="5">
    <location>
        <begin position="1"/>
        <end position="27"/>
    </location>
</feature>
<sequence>MVRIIRSRLFGAALVLALFGLYPTVQAAGPDPSAQNAKAMPFPIQLGGPFDLVDHNGDRRTEKDFLGRHLLIFFGYANCPGICSAALPSMAAAVDALGKGADNVQPVLITVDPEWDTPEEMKRVLSALHPRLLGLTGDEESLAAVREAYQIEFSKVGDDIFGKPIYSHGGYVYLMGPDGELETVIPPILSPSQMAAIIRDYITPAS</sequence>
<dbReference type="Proteomes" id="UP000287447">
    <property type="component" value="Unassembled WGS sequence"/>
</dbReference>
<reference evidence="8" key="1">
    <citation type="submission" date="2019-01" db="EMBL/GenBank/DDBJ databases">
        <title>Gri0909 isolated from a small marine red alga.</title>
        <authorList>
            <person name="Kim J."/>
            <person name="Jeong S.E."/>
            <person name="Jeon C.O."/>
        </authorList>
    </citation>
    <scope>NUCLEOTIDE SEQUENCE [LARGE SCALE GENOMIC DNA]</scope>
    <source>
        <strain evidence="8">Gri0909</strain>
    </source>
</reference>
<evidence type="ECO:0000313" key="8">
    <source>
        <dbReference type="Proteomes" id="UP000287447"/>
    </source>
</evidence>
<dbReference type="FunFam" id="3.40.30.10:FF:000013">
    <property type="entry name" value="Blast:Protein SCO1 homolog, mitochondrial"/>
    <property type="match status" value="1"/>
</dbReference>
<dbReference type="GO" id="GO:0046872">
    <property type="term" value="F:metal ion binding"/>
    <property type="evidence" value="ECO:0007669"/>
    <property type="project" value="UniProtKB-KW"/>
</dbReference>
<evidence type="ECO:0000259" key="6">
    <source>
        <dbReference type="PROSITE" id="PS51352"/>
    </source>
</evidence>
<organism evidence="7 8">
    <name type="scientific">Hwanghaeella grinnelliae</name>
    <dbReference type="NCBI Taxonomy" id="2500179"/>
    <lineage>
        <taxon>Bacteria</taxon>
        <taxon>Pseudomonadati</taxon>
        <taxon>Pseudomonadota</taxon>
        <taxon>Alphaproteobacteria</taxon>
        <taxon>Rhodospirillales</taxon>
        <taxon>Rhodospirillaceae</taxon>
        <taxon>Hwanghaeella</taxon>
    </lineage>
</organism>
<keyword evidence="2 3" id="KW-0186">Copper</keyword>
<feature type="disulfide bond" description="Redox-active" evidence="4">
    <location>
        <begin position="79"/>
        <end position="83"/>
    </location>
</feature>
<accession>A0A3S2VM54</accession>
<keyword evidence="3" id="KW-0479">Metal-binding</keyword>
<feature type="binding site" evidence="3">
    <location>
        <position position="168"/>
    </location>
    <ligand>
        <name>Cu cation</name>
        <dbReference type="ChEBI" id="CHEBI:23378"/>
    </ligand>
</feature>
<evidence type="ECO:0000256" key="5">
    <source>
        <dbReference type="SAM" id="SignalP"/>
    </source>
</evidence>
<dbReference type="Pfam" id="PF02630">
    <property type="entry name" value="SCO1-SenC"/>
    <property type="match status" value="1"/>
</dbReference>
<evidence type="ECO:0000256" key="4">
    <source>
        <dbReference type="PIRSR" id="PIRSR603782-2"/>
    </source>
</evidence>
<evidence type="ECO:0000256" key="1">
    <source>
        <dbReference type="ARBA" id="ARBA00010996"/>
    </source>
</evidence>
<keyword evidence="8" id="KW-1185">Reference proteome</keyword>
<comment type="similarity">
    <text evidence="1">Belongs to the SCO1/2 family.</text>
</comment>
<dbReference type="InterPro" id="IPR013766">
    <property type="entry name" value="Thioredoxin_domain"/>
</dbReference>
<gene>
    <name evidence="7" type="ORF">EOI86_21415</name>
</gene>
<evidence type="ECO:0000256" key="2">
    <source>
        <dbReference type="ARBA" id="ARBA00023008"/>
    </source>
</evidence>
<dbReference type="PANTHER" id="PTHR12151:SF25">
    <property type="entry name" value="LINALOOL DEHYDRATASE_ISOMERASE DOMAIN-CONTAINING PROTEIN"/>
    <property type="match status" value="1"/>
</dbReference>